<accession>A0A6F9DM12</accession>
<feature type="active site" description="Nucleophile" evidence="5">
    <location>
        <position position="91"/>
    </location>
</feature>
<sequence>MALSALGRISRVVLCGKWTSKLQKPFHRAGSSVMYLSDITNCSNFEFMQTRYEDLKGLIHETHEQVFHVDERGIFAINQLNLGEVHVYGFDYDYTLAQYSEALQTFIYKAATEILVKKHQFPKQLMDFEYIPDFCIRGLHYDINKSLLMKVDSCNVVQLGTVHRGLQKLHNDEVMRLFNGSRHIPKHIIDQSYNIAGGDSIRQLMDIFAMPEMMLLANVIEFFTSAGIVYDPRILFESIQDAVRSVHVTGQLAAEVSSKIDEYLIKDSLRELMNYLTNSGKKLFLITNSGYKFVDVGLKHLIGPDWRDAFDVIIVQAKKPRFFHEGTRPFKRVVLDDTENTRVSWEAVQKFIPGQVYCEGCVNELMRLSSWSGNEVLYFGDQIYTDLSDPTHSYGWRTGAVIPELEDEIQIINSEMFGKSVLWLQTLERLLERMQIYRDAESQQLVRQWLAERNQLKSVVKEIFNPHFGSVFRSHLSPSFFAGRLCRIADLYMSSVNNLVHYYPNHFFFPLRGVLPHEHIISLAYQHDGFDYAIEQALKDKRQ</sequence>
<dbReference type="SUPFAM" id="SSF56784">
    <property type="entry name" value="HAD-like"/>
    <property type="match status" value="1"/>
</dbReference>
<dbReference type="PIRSF" id="PIRSF017434">
    <property type="entry name" value="Purine_5'-nucleotidase"/>
    <property type="match status" value="1"/>
</dbReference>
<evidence type="ECO:0000256" key="4">
    <source>
        <dbReference type="ARBA" id="ARBA00022842"/>
    </source>
</evidence>
<reference evidence="7" key="1">
    <citation type="submission" date="2020-04" db="EMBL/GenBank/DDBJ databases">
        <authorList>
            <person name="Neveu A P."/>
        </authorList>
    </citation>
    <scope>NUCLEOTIDE SEQUENCE</scope>
    <source>
        <tissue evidence="7">Whole embryo</tissue>
    </source>
</reference>
<evidence type="ECO:0000256" key="2">
    <source>
        <dbReference type="ARBA" id="ARBA00022723"/>
    </source>
</evidence>
<dbReference type="GO" id="GO:0008253">
    <property type="term" value="F:5'-nucleotidase activity"/>
    <property type="evidence" value="ECO:0007669"/>
    <property type="project" value="TreeGrafter"/>
</dbReference>
<dbReference type="Pfam" id="PF05761">
    <property type="entry name" value="5_nucleotid"/>
    <property type="match status" value="1"/>
</dbReference>
<dbReference type="AlphaFoldDB" id="A0A6F9DM12"/>
<proteinExistence type="evidence at transcript level"/>
<dbReference type="EMBL" id="LR788602">
    <property type="protein sequence ID" value="CAB3264464.1"/>
    <property type="molecule type" value="mRNA"/>
</dbReference>
<evidence type="ECO:0000256" key="6">
    <source>
        <dbReference type="PIRSR" id="PIRSR017434-2"/>
    </source>
</evidence>
<organism evidence="7">
    <name type="scientific">Phallusia mammillata</name>
    <dbReference type="NCBI Taxonomy" id="59560"/>
    <lineage>
        <taxon>Eukaryota</taxon>
        <taxon>Metazoa</taxon>
        <taxon>Chordata</taxon>
        <taxon>Tunicata</taxon>
        <taxon>Ascidiacea</taxon>
        <taxon>Phlebobranchia</taxon>
        <taxon>Ascidiidae</taxon>
        <taxon>Phallusia</taxon>
    </lineage>
</organism>
<dbReference type="InterPro" id="IPR036412">
    <property type="entry name" value="HAD-like_sf"/>
</dbReference>
<dbReference type="InterPro" id="IPR016695">
    <property type="entry name" value="Pur_nucleotidase"/>
</dbReference>
<feature type="active site" description="Proton donor" evidence="5">
    <location>
        <position position="93"/>
    </location>
</feature>
<dbReference type="PANTHER" id="PTHR12103">
    <property type="entry name" value="5'-NUCLEOTIDASE DOMAIN-CONTAINING"/>
    <property type="match status" value="1"/>
</dbReference>
<comment type="cofactor">
    <cofactor evidence="6">
        <name>Mg(2+)</name>
        <dbReference type="ChEBI" id="CHEBI:18420"/>
    </cofactor>
    <text evidence="6">Binds 1 Mg(2+) ion per subunit.</text>
</comment>
<feature type="binding site" evidence="6">
    <location>
        <position position="91"/>
    </location>
    <ligand>
        <name>Mg(2+)</name>
        <dbReference type="ChEBI" id="CHEBI:18420"/>
    </ligand>
</feature>
<protein>
    <submittedName>
        <fullName evidence="7">5'-nucleotidase domain-containing protein 3</fullName>
    </submittedName>
</protein>
<evidence type="ECO:0000256" key="3">
    <source>
        <dbReference type="ARBA" id="ARBA00022801"/>
    </source>
</evidence>
<comment type="similarity">
    <text evidence="1">Belongs to the 5'(3')-deoxyribonucleotidase family.</text>
</comment>
<keyword evidence="2 6" id="KW-0479">Metal-binding</keyword>
<keyword evidence="4 6" id="KW-0460">Magnesium</keyword>
<evidence type="ECO:0000256" key="1">
    <source>
        <dbReference type="ARBA" id="ARBA00009589"/>
    </source>
</evidence>
<dbReference type="Gene3D" id="3.40.50.1000">
    <property type="entry name" value="HAD superfamily/HAD-like"/>
    <property type="match status" value="1"/>
</dbReference>
<feature type="binding site" evidence="6">
    <location>
        <position position="93"/>
    </location>
    <ligand>
        <name>GMP</name>
        <dbReference type="ChEBI" id="CHEBI:58115"/>
    </ligand>
</feature>
<dbReference type="InterPro" id="IPR008380">
    <property type="entry name" value="HAD-SF_hydro_IG_5-nucl"/>
</dbReference>
<feature type="binding site" evidence="6">
    <location>
        <position position="381"/>
    </location>
    <ligand>
        <name>Mg(2+)</name>
        <dbReference type="ChEBI" id="CHEBI:18420"/>
    </ligand>
</feature>
<dbReference type="GO" id="GO:0046872">
    <property type="term" value="F:metal ion binding"/>
    <property type="evidence" value="ECO:0007669"/>
    <property type="project" value="UniProtKB-KW"/>
</dbReference>
<keyword evidence="3" id="KW-0378">Hydrolase</keyword>
<name>A0A6F9DM12_9ASCI</name>
<dbReference type="PANTHER" id="PTHR12103:SF12">
    <property type="entry name" value="FI20020P1"/>
    <property type="match status" value="1"/>
</dbReference>
<dbReference type="NCBIfam" id="TIGR02244">
    <property type="entry name" value="HAD-IG-Ncltidse"/>
    <property type="match status" value="1"/>
</dbReference>
<evidence type="ECO:0000313" key="7">
    <source>
        <dbReference type="EMBL" id="CAB3264464.1"/>
    </source>
</evidence>
<evidence type="ECO:0000256" key="5">
    <source>
        <dbReference type="PIRSR" id="PIRSR017434-1"/>
    </source>
</evidence>
<gene>
    <name evidence="7" type="primary">Nt5dc3</name>
</gene>
<dbReference type="InterPro" id="IPR023214">
    <property type="entry name" value="HAD_sf"/>
</dbReference>